<keyword evidence="4" id="KW-1185">Reference proteome</keyword>
<dbReference type="Pfam" id="PF23030">
    <property type="entry name" value="SCAF11-like_C"/>
    <property type="match status" value="1"/>
</dbReference>
<dbReference type="InterPro" id="IPR057031">
    <property type="entry name" value="SFR19-like_C"/>
</dbReference>
<dbReference type="Ensembl" id="ENSSANT00000086743.1">
    <property type="protein sequence ID" value="ENSSANP00000081630.1"/>
    <property type="gene ID" value="ENSSANG00000040552.1"/>
</dbReference>
<accession>A0A671REN9</accession>
<feature type="compositionally biased region" description="Polar residues" evidence="1">
    <location>
        <begin position="89"/>
        <end position="99"/>
    </location>
</feature>
<sequence>MQPLVGVGSKPSSPPSALPGPTPSSSSSSSTSSSASILPPSSSPPHTSPLSLPPSRDTRESSPDSQTVDSSCKTPEPSFLSEEGPGQSKALSLTPSKSPASPPGLLSSQIRGDTISQSTSSAKPLPPDDQKGSPPCSTSTALVAASISHSMTALLFKMEEANIASRAKAQEFIQATSQNQSQPHPPLSSSSVSSQVPPPPSHAPPPGPTPAQFILHSSVPLVGCTKTPPSHLHPGLSMGGGCYLKKLHTQERAVEEVKLAIKPYYQRKDINKDEYKDILRKAVHKICHSRTGEINPVKVSNLVKLYVQRYKYFRKHGRKMDEEEKEDRDPLLYCSVPPMC</sequence>
<organism evidence="3 4">
    <name type="scientific">Sinocyclocheilus anshuiensis</name>
    <dbReference type="NCBI Taxonomy" id="1608454"/>
    <lineage>
        <taxon>Eukaryota</taxon>
        <taxon>Metazoa</taxon>
        <taxon>Chordata</taxon>
        <taxon>Craniata</taxon>
        <taxon>Vertebrata</taxon>
        <taxon>Euteleostomi</taxon>
        <taxon>Actinopterygii</taxon>
        <taxon>Neopterygii</taxon>
        <taxon>Teleostei</taxon>
        <taxon>Ostariophysi</taxon>
        <taxon>Cypriniformes</taxon>
        <taxon>Cyprinidae</taxon>
        <taxon>Cyprininae</taxon>
        <taxon>Sinocyclocheilus</taxon>
    </lineage>
</organism>
<evidence type="ECO:0000259" key="2">
    <source>
        <dbReference type="Pfam" id="PF23030"/>
    </source>
</evidence>
<feature type="compositionally biased region" description="Polar residues" evidence="1">
    <location>
        <begin position="106"/>
        <end position="122"/>
    </location>
</feature>
<dbReference type="InterPro" id="IPR042841">
    <property type="entry name" value="SCAF1"/>
</dbReference>
<evidence type="ECO:0000313" key="3">
    <source>
        <dbReference type="Ensembl" id="ENSSANP00000081630.1"/>
    </source>
</evidence>
<feature type="compositionally biased region" description="Polar residues" evidence="1">
    <location>
        <begin position="63"/>
        <end position="73"/>
    </location>
</feature>
<protein>
    <submittedName>
        <fullName evidence="3">SR-related CTD-associated factor 1</fullName>
    </submittedName>
</protein>
<dbReference type="GO" id="GO:0099122">
    <property type="term" value="F:RNA polymerase II C-terminal domain binding"/>
    <property type="evidence" value="ECO:0007669"/>
    <property type="project" value="TreeGrafter"/>
</dbReference>
<feature type="region of interest" description="Disordered" evidence="1">
    <location>
        <begin position="174"/>
        <end position="212"/>
    </location>
</feature>
<feature type="compositionally biased region" description="Pro residues" evidence="1">
    <location>
        <begin position="12"/>
        <end position="22"/>
    </location>
</feature>
<feature type="compositionally biased region" description="Pro residues" evidence="1">
    <location>
        <begin position="196"/>
        <end position="209"/>
    </location>
</feature>
<evidence type="ECO:0000313" key="4">
    <source>
        <dbReference type="Proteomes" id="UP000472260"/>
    </source>
</evidence>
<feature type="domain" description="SFR19-like C-terminal" evidence="2">
    <location>
        <begin position="243"/>
        <end position="321"/>
    </location>
</feature>
<feature type="region of interest" description="Disordered" evidence="1">
    <location>
        <begin position="1"/>
        <end position="138"/>
    </location>
</feature>
<proteinExistence type="predicted"/>
<feature type="compositionally biased region" description="Low complexity" evidence="1">
    <location>
        <begin position="23"/>
        <end position="40"/>
    </location>
</feature>
<reference evidence="3" key="1">
    <citation type="submission" date="2025-08" db="UniProtKB">
        <authorList>
            <consortium name="Ensembl"/>
        </authorList>
    </citation>
    <scope>IDENTIFICATION</scope>
</reference>
<dbReference type="PANTHER" id="PTHR47013:SF1">
    <property type="entry name" value="SPLICING FACTOR, ARGININE_SERINE-RICH 19"/>
    <property type="match status" value="1"/>
</dbReference>
<dbReference type="Proteomes" id="UP000472260">
    <property type="component" value="Unassembled WGS sequence"/>
</dbReference>
<name>A0A671REN9_9TELE</name>
<feature type="compositionally biased region" description="Low complexity" evidence="1">
    <location>
        <begin position="177"/>
        <end position="195"/>
    </location>
</feature>
<dbReference type="AlphaFoldDB" id="A0A671REN9"/>
<evidence type="ECO:0000256" key="1">
    <source>
        <dbReference type="SAM" id="MobiDB-lite"/>
    </source>
</evidence>
<reference evidence="3" key="2">
    <citation type="submission" date="2025-09" db="UniProtKB">
        <authorList>
            <consortium name="Ensembl"/>
        </authorList>
    </citation>
    <scope>IDENTIFICATION</scope>
</reference>
<dbReference type="PANTHER" id="PTHR47013">
    <property type="entry name" value="SPLICING FACTOR, ARGININE/SERINE-RICH 19"/>
    <property type="match status" value="1"/>
</dbReference>